<dbReference type="InterPro" id="IPR043426">
    <property type="entry name" value="MltB-like"/>
</dbReference>
<dbReference type="GO" id="GO:0009253">
    <property type="term" value="P:peptidoglycan catabolic process"/>
    <property type="evidence" value="ECO:0007669"/>
    <property type="project" value="TreeGrafter"/>
</dbReference>
<dbReference type="InterPro" id="IPR036365">
    <property type="entry name" value="PGBD-like_sf"/>
</dbReference>
<name>A0A1I3NHF1_9RHOB</name>
<dbReference type="InterPro" id="IPR031304">
    <property type="entry name" value="SLT_2"/>
</dbReference>
<dbReference type="PANTHER" id="PTHR30163:SF8">
    <property type="entry name" value="LYTIC MUREIN TRANSGLYCOSYLASE"/>
    <property type="match status" value="1"/>
</dbReference>
<dbReference type="Pfam" id="PF01471">
    <property type="entry name" value="PG_binding_1"/>
    <property type="match status" value="1"/>
</dbReference>
<feature type="signal peptide" evidence="1">
    <location>
        <begin position="1"/>
        <end position="19"/>
    </location>
</feature>
<protein>
    <submittedName>
        <fullName evidence="4">Membrane-bound lytic murein transglycosylase B</fullName>
    </submittedName>
</protein>
<dbReference type="SUPFAM" id="SSF47090">
    <property type="entry name" value="PGBD-like"/>
    <property type="match status" value="1"/>
</dbReference>
<dbReference type="SUPFAM" id="SSF53955">
    <property type="entry name" value="Lysozyme-like"/>
    <property type="match status" value="1"/>
</dbReference>
<dbReference type="InterPro" id="IPR036366">
    <property type="entry name" value="PGBDSf"/>
</dbReference>
<dbReference type="STRING" id="390807.SAMN04488095_2157"/>
<dbReference type="Gene3D" id="1.10.8.350">
    <property type="entry name" value="Bacterial muramidase"/>
    <property type="match status" value="1"/>
</dbReference>
<dbReference type="PANTHER" id="PTHR30163">
    <property type="entry name" value="MEMBRANE-BOUND LYTIC MUREIN TRANSGLYCOSYLASE B"/>
    <property type="match status" value="1"/>
</dbReference>
<dbReference type="Gene3D" id="1.10.101.10">
    <property type="entry name" value="PGBD-like superfamily/PGBD"/>
    <property type="match status" value="1"/>
</dbReference>
<dbReference type="InterPro" id="IPR023346">
    <property type="entry name" value="Lysozyme-like_dom_sf"/>
</dbReference>
<dbReference type="OrthoDB" id="9808544at2"/>
<dbReference type="CDD" id="cd13399">
    <property type="entry name" value="Slt35-like"/>
    <property type="match status" value="1"/>
</dbReference>
<keyword evidence="1" id="KW-0732">Signal</keyword>
<dbReference type="Proteomes" id="UP000199110">
    <property type="component" value="Unassembled WGS sequence"/>
</dbReference>
<feature type="chain" id="PRO_5011652941" evidence="1">
    <location>
        <begin position="20"/>
        <end position="410"/>
    </location>
</feature>
<dbReference type="InterPro" id="IPR002477">
    <property type="entry name" value="Peptidoglycan-bd-like"/>
</dbReference>
<evidence type="ECO:0000256" key="1">
    <source>
        <dbReference type="SAM" id="SignalP"/>
    </source>
</evidence>
<evidence type="ECO:0000313" key="5">
    <source>
        <dbReference type="Proteomes" id="UP000199110"/>
    </source>
</evidence>
<dbReference type="RefSeq" id="WP_092780054.1">
    <property type="nucleotide sequence ID" value="NZ_FORA01000002.1"/>
</dbReference>
<keyword evidence="5" id="KW-1185">Reference proteome</keyword>
<dbReference type="GO" id="GO:0008933">
    <property type="term" value="F:peptidoglycan lytic transglycosylase activity"/>
    <property type="evidence" value="ECO:0007669"/>
    <property type="project" value="TreeGrafter"/>
</dbReference>
<feature type="domain" description="Peptidoglycan binding-like" evidence="2">
    <location>
        <begin position="350"/>
        <end position="404"/>
    </location>
</feature>
<organism evidence="4 5">
    <name type="scientific">Jannaschia pohangensis</name>
    <dbReference type="NCBI Taxonomy" id="390807"/>
    <lineage>
        <taxon>Bacteria</taxon>
        <taxon>Pseudomonadati</taxon>
        <taxon>Pseudomonadota</taxon>
        <taxon>Alphaproteobacteria</taxon>
        <taxon>Rhodobacterales</taxon>
        <taxon>Roseobacteraceae</taxon>
        <taxon>Jannaschia</taxon>
    </lineage>
</organism>
<dbReference type="NCBIfam" id="TIGR02283">
    <property type="entry name" value="MltB_2"/>
    <property type="match status" value="1"/>
</dbReference>
<dbReference type="EMBL" id="FORA01000002">
    <property type="protein sequence ID" value="SFJ08734.1"/>
    <property type="molecule type" value="Genomic_DNA"/>
</dbReference>
<accession>A0A1I3NHF1</accession>
<evidence type="ECO:0000259" key="3">
    <source>
        <dbReference type="Pfam" id="PF13406"/>
    </source>
</evidence>
<feature type="domain" description="Transglycosylase SLT" evidence="3">
    <location>
        <begin position="37"/>
        <end position="328"/>
    </location>
</feature>
<dbReference type="Gene3D" id="1.10.530.10">
    <property type="match status" value="1"/>
</dbReference>
<gene>
    <name evidence="4" type="ORF">SAMN04488095_2157</name>
</gene>
<sequence>MNRFLICVALLCSTCPAQAQDRPAPRPELVEVGVDGFPAWLDAFRARARGAGIEDAVLDRAFADISYLPDVIRLDRRQSEFTKTIWEYLATAVSDERIRSGRKSIETHRAALTAIEAEFGVEMEIVTAIWGLESSYGAVRGDVSTLSALATLASDSRRGDFFEAQLLDALRILQTGEASVAAMRGSWAGAMGHTQFMPTSYQEHAVDFTGDGRRDIWGRDPIDALASTAAYLKAFGWTKGQPWGAEVVLPAGFDFRLTGERVVKSPDEWTALGVRTVSGDPVPQGGPASIRVPAGHNGAAFVTFGNFMVIERYNTADAYVIAVGHLADRLAGGPAIAAGWPDADRALSYDERIDLQILLRDLGFDPLKIDAKIGPDTLDAIQRWQAANSLPADGYVNVDLLQMLREQSSN</sequence>
<evidence type="ECO:0000259" key="2">
    <source>
        <dbReference type="Pfam" id="PF01471"/>
    </source>
</evidence>
<evidence type="ECO:0000313" key="4">
    <source>
        <dbReference type="EMBL" id="SFJ08734.1"/>
    </source>
</evidence>
<dbReference type="AlphaFoldDB" id="A0A1I3NHF1"/>
<proteinExistence type="predicted"/>
<dbReference type="Pfam" id="PF13406">
    <property type="entry name" value="SLT_2"/>
    <property type="match status" value="1"/>
</dbReference>
<dbReference type="InterPro" id="IPR011970">
    <property type="entry name" value="MltB_2"/>
</dbReference>
<reference evidence="4 5" key="1">
    <citation type="submission" date="2016-10" db="EMBL/GenBank/DDBJ databases">
        <authorList>
            <person name="de Groot N.N."/>
        </authorList>
    </citation>
    <scope>NUCLEOTIDE SEQUENCE [LARGE SCALE GENOMIC DNA]</scope>
    <source>
        <strain evidence="4 5">DSM 19073</strain>
    </source>
</reference>